<dbReference type="InterPro" id="IPR023393">
    <property type="entry name" value="START-like_dom_sf"/>
</dbReference>
<dbReference type="Proteomes" id="UP001596512">
    <property type="component" value="Unassembled WGS sequence"/>
</dbReference>
<dbReference type="EMBL" id="JBHTEY010000004">
    <property type="protein sequence ID" value="MFC7618085.1"/>
    <property type="molecule type" value="Genomic_DNA"/>
</dbReference>
<feature type="transmembrane region" description="Helical" evidence="2">
    <location>
        <begin position="310"/>
        <end position="327"/>
    </location>
</feature>
<evidence type="ECO:0000256" key="2">
    <source>
        <dbReference type="SAM" id="Phobius"/>
    </source>
</evidence>
<dbReference type="SUPFAM" id="SSF55961">
    <property type="entry name" value="Bet v1-like"/>
    <property type="match status" value="1"/>
</dbReference>
<keyword evidence="2" id="KW-1133">Transmembrane helix</keyword>
<keyword evidence="2" id="KW-0472">Membrane</keyword>
<comment type="caution">
    <text evidence="3">The sequence shown here is derived from an EMBL/GenBank/DDBJ whole genome shotgun (WGS) entry which is preliminary data.</text>
</comment>
<gene>
    <name evidence="3" type="ORF">ACFQV2_36545</name>
</gene>
<feature type="compositionally biased region" description="Low complexity" evidence="1">
    <location>
        <begin position="279"/>
        <end position="288"/>
    </location>
</feature>
<feature type="compositionally biased region" description="Low complexity" evidence="1">
    <location>
        <begin position="148"/>
        <end position="175"/>
    </location>
</feature>
<evidence type="ECO:0000313" key="4">
    <source>
        <dbReference type="Proteomes" id="UP001596512"/>
    </source>
</evidence>
<accession>A0ABW2TZD9</accession>
<keyword evidence="2" id="KW-0812">Transmembrane</keyword>
<dbReference type="Gene3D" id="3.30.530.20">
    <property type="match status" value="1"/>
</dbReference>
<reference evidence="4" key="1">
    <citation type="journal article" date="2019" name="Int. J. Syst. Evol. Microbiol.">
        <title>The Global Catalogue of Microorganisms (GCM) 10K type strain sequencing project: providing services to taxonomists for standard genome sequencing and annotation.</title>
        <authorList>
            <consortium name="The Broad Institute Genomics Platform"/>
            <consortium name="The Broad Institute Genome Sequencing Center for Infectious Disease"/>
            <person name="Wu L."/>
            <person name="Ma J."/>
        </authorList>
    </citation>
    <scope>NUCLEOTIDE SEQUENCE [LARGE SCALE GENOMIC DNA]</scope>
    <source>
        <strain evidence="4">JCM 17695</strain>
    </source>
</reference>
<dbReference type="PANTHER" id="PTHR38588">
    <property type="entry name" value="BLL0334 PROTEIN"/>
    <property type="match status" value="1"/>
</dbReference>
<dbReference type="InterPro" id="IPR010419">
    <property type="entry name" value="CO_DH_gsu"/>
</dbReference>
<evidence type="ECO:0000313" key="3">
    <source>
        <dbReference type="EMBL" id="MFC7618085.1"/>
    </source>
</evidence>
<protein>
    <submittedName>
        <fullName evidence="3">SRPBCC domain-containing protein</fullName>
    </submittedName>
</protein>
<evidence type="ECO:0000256" key="1">
    <source>
        <dbReference type="SAM" id="MobiDB-lite"/>
    </source>
</evidence>
<dbReference type="CDD" id="cd07823">
    <property type="entry name" value="SRPBCC_5"/>
    <property type="match status" value="1"/>
</dbReference>
<dbReference type="PANTHER" id="PTHR38588:SF1">
    <property type="entry name" value="BLL0334 PROTEIN"/>
    <property type="match status" value="1"/>
</dbReference>
<feature type="region of interest" description="Disordered" evidence="1">
    <location>
        <begin position="148"/>
        <end position="289"/>
    </location>
</feature>
<dbReference type="Pfam" id="PF06240">
    <property type="entry name" value="COXG"/>
    <property type="match status" value="1"/>
</dbReference>
<keyword evidence="4" id="KW-1185">Reference proteome</keyword>
<proteinExistence type="predicted"/>
<name>A0ABW2TZD9_9PSEU</name>
<organism evidence="3 4">
    <name type="scientific">Actinokineospora soli</name>
    <dbReference type="NCBI Taxonomy" id="1048753"/>
    <lineage>
        <taxon>Bacteria</taxon>
        <taxon>Bacillati</taxon>
        <taxon>Actinomycetota</taxon>
        <taxon>Actinomycetes</taxon>
        <taxon>Pseudonocardiales</taxon>
        <taxon>Pseudonocardiaceae</taxon>
        <taxon>Actinokineospora</taxon>
    </lineage>
</organism>
<feature type="compositionally biased region" description="Low complexity" evidence="1">
    <location>
        <begin position="235"/>
        <end position="270"/>
    </location>
</feature>
<sequence length="332" mass="34121">MHLEHTFHVPAPTPDVWTALLDPHRVAPCMPGAALTAVEGTTFEGKVKVKLGPISLTYKGKGEFVTQDEAMRTITIRATGKDTAGNGTASATVTVTLTPQGETTTGTVHTDLSITGKPAQFGRGLISEVGGKILDTFATCLSKKLAAPATKAGPAATATEPPHAGPERPAATATTEPERPAATDATEPERPAATGTTEPERPAATGTTEPERPAATDATEPERPAATGTTEPERPAATGTTEPERPAATATTEPAAAAPEQPTSSTTTEPEAPPPTSPQRPTLAAVPEAEAEVEPIDLMAYAGRSVTKRAIPVALLLAVIGVIIAVAQRKRR</sequence>